<feature type="domain" description="3-keto-alpha-glucoside-1,2-lyase/3-keto-2-hydroxy-glucal hydratase" evidence="2">
    <location>
        <begin position="71"/>
        <end position="273"/>
    </location>
</feature>
<dbReference type="InterPro" id="IPR010496">
    <property type="entry name" value="AL/BT2_dom"/>
</dbReference>
<dbReference type="AlphaFoldDB" id="A0A1T4Z2D0"/>
<feature type="chain" id="PRO_5012752620" description="3-keto-alpha-glucoside-1,2-lyase/3-keto-2-hydroxy-glucal hydratase domain-containing protein" evidence="1">
    <location>
        <begin position="20"/>
        <end position="280"/>
    </location>
</feature>
<dbReference type="EMBL" id="FUYE01000026">
    <property type="protein sequence ID" value="SKB08106.1"/>
    <property type="molecule type" value="Genomic_DNA"/>
</dbReference>
<protein>
    <recommendedName>
        <fullName evidence="2">3-keto-alpha-glucoside-1,2-lyase/3-keto-2-hydroxy-glucal hydratase domain-containing protein</fullName>
    </recommendedName>
</protein>
<dbReference type="GO" id="GO:0016787">
    <property type="term" value="F:hydrolase activity"/>
    <property type="evidence" value="ECO:0007669"/>
    <property type="project" value="InterPro"/>
</dbReference>
<dbReference type="Gene3D" id="2.60.120.560">
    <property type="entry name" value="Exo-inulinase, domain 1"/>
    <property type="match status" value="1"/>
</dbReference>
<feature type="signal peptide" evidence="1">
    <location>
        <begin position="1"/>
        <end position="19"/>
    </location>
</feature>
<organism evidence="3 4">
    <name type="scientific">Prosthecobacter debontii</name>
    <dbReference type="NCBI Taxonomy" id="48467"/>
    <lineage>
        <taxon>Bacteria</taxon>
        <taxon>Pseudomonadati</taxon>
        <taxon>Verrucomicrobiota</taxon>
        <taxon>Verrucomicrobiia</taxon>
        <taxon>Verrucomicrobiales</taxon>
        <taxon>Verrucomicrobiaceae</taxon>
        <taxon>Prosthecobacter</taxon>
    </lineage>
</organism>
<accession>A0A1T4Z2D0</accession>
<name>A0A1T4Z2D0_9BACT</name>
<evidence type="ECO:0000313" key="4">
    <source>
        <dbReference type="Proteomes" id="UP000190774"/>
    </source>
</evidence>
<dbReference type="STRING" id="48467.SAMN02745166_04860"/>
<dbReference type="Pfam" id="PF06439">
    <property type="entry name" value="3keto-disac_hyd"/>
    <property type="match status" value="1"/>
</dbReference>
<evidence type="ECO:0000259" key="2">
    <source>
        <dbReference type="Pfam" id="PF06439"/>
    </source>
</evidence>
<reference evidence="4" key="1">
    <citation type="submission" date="2017-02" db="EMBL/GenBank/DDBJ databases">
        <authorList>
            <person name="Varghese N."/>
            <person name="Submissions S."/>
        </authorList>
    </citation>
    <scope>NUCLEOTIDE SEQUENCE [LARGE SCALE GENOMIC DNA]</scope>
    <source>
        <strain evidence="4">ATCC 700200</strain>
    </source>
</reference>
<sequence>MKTYLAPALLLAVSSFLSAADKPAAAPQPSPIGYSDTPVIPGTQWKVHDIDRPRPEYVAPGEKLGQPPADAIILFDGSNADAFQSKVKGPDGKPTAEMGPCAWKIDNGELVVDGGDSWTKQEFSSCQFHIEWKSAPETEGNSQKKGNGGVFFMDRYECQMLDTYNNPTYADGMTGCIYGQTPPLVNAVKKPGEWQTYDIVFTAPKLDGDKVVEPAYVTTFVNGVCVQVHTKIMGPTKHKNITDYSGSFPATAPLRLQDHKNNPPIRLRNIWVRKLPDPKD</sequence>
<evidence type="ECO:0000256" key="1">
    <source>
        <dbReference type="SAM" id="SignalP"/>
    </source>
</evidence>
<dbReference type="OrthoDB" id="176168at2"/>
<keyword evidence="4" id="KW-1185">Reference proteome</keyword>
<keyword evidence="1" id="KW-0732">Signal</keyword>
<proteinExistence type="predicted"/>
<gene>
    <name evidence="3" type="ORF">SAMN02745166_04860</name>
</gene>
<dbReference type="RefSeq" id="WP_078815972.1">
    <property type="nucleotide sequence ID" value="NZ_FUYE01000026.1"/>
</dbReference>
<evidence type="ECO:0000313" key="3">
    <source>
        <dbReference type="EMBL" id="SKB08106.1"/>
    </source>
</evidence>
<dbReference type="Proteomes" id="UP000190774">
    <property type="component" value="Unassembled WGS sequence"/>
</dbReference>